<dbReference type="EMBL" id="JADMKS010000005">
    <property type="protein sequence ID" value="MBF6637704.1"/>
    <property type="molecule type" value="Genomic_DNA"/>
</dbReference>
<keyword evidence="3" id="KW-0804">Transcription</keyword>
<dbReference type="GO" id="GO:0003700">
    <property type="term" value="F:DNA-binding transcription factor activity"/>
    <property type="evidence" value="ECO:0007669"/>
    <property type="project" value="InterPro"/>
</dbReference>
<evidence type="ECO:0000256" key="3">
    <source>
        <dbReference type="ARBA" id="ARBA00023163"/>
    </source>
</evidence>
<name>A0AA40X3C6_9GAMM</name>
<gene>
    <name evidence="5" type="ORF">ITX54_13650</name>
</gene>
<dbReference type="SUPFAM" id="SSF46689">
    <property type="entry name" value="Homeodomain-like"/>
    <property type="match status" value="1"/>
</dbReference>
<keyword evidence="1" id="KW-0805">Transcription regulation</keyword>
<dbReference type="InterPro" id="IPR050204">
    <property type="entry name" value="AraC_XylS_family_regulators"/>
</dbReference>
<feature type="domain" description="HTH araC/xylS-type" evidence="4">
    <location>
        <begin position="149"/>
        <end position="248"/>
    </location>
</feature>
<reference evidence="5" key="2">
    <citation type="submission" date="2022-09" db="EMBL/GenBank/DDBJ databases">
        <title>Rouxiella aceris sp. nov., isolated from tree sap and emended description of the genus Rhouxiella.</title>
        <authorList>
            <person name="Kim I.S."/>
        </authorList>
    </citation>
    <scope>NUCLEOTIDE SEQUENCE</scope>
    <source>
        <strain evidence="5">SAP-2</strain>
    </source>
</reference>
<evidence type="ECO:0000313" key="5">
    <source>
        <dbReference type="EMBL" id="MBF6637704.1"/>
    </source>
</evidence>
<dbReference type="GO" id="GO:0043565">
    <property type="term" value="F:sequence-specific DNA binding"/>
    <property type="evidence" value="ECO:0007669"/>
    <property type="project" value="InterPro"/>
</dbReference>
<dbReference type="Gene3D" id="1.10.10.60">
    <property type="entry name" value="Homeodomain-like"/>
    <property type="match status" value="1"/>
</dbReference>
<dbReference type="InterPro" id="IPR009057">
    <property type="entry name" value="Homeodomain-like_sf"/>
</dbReference>
<dbReference type="InterPro" id="IPR018060">
    <property type="entry name" value="HTH_AraC"/>
</dbReference>
<evidence type="ECO:0000259" key="4">
    <source>
        <dbReference type="PROSITE" id="PS01124"/>
    </source>
</evidence>
<protein>
    <submittedName>
        <fullName evidence="5">Helix-turn-helix domain-containing protein</fullName>
    </submittedName>
</protein>
<comment type="caution">
    <text evidence="5">The sequence shown here is derived from an EMBL/GenBank/DDBJ whole genome shotgun (WGS) entry which is preliminary data.</text>
</comment>
<evidence type="ECO:0000313" key="6">
    <source>
        <dbReference type="Proteomes" id="UP000705283"/>
    </source>
</evidence>
<dbReference type="Proteomes" id="UP000705283">
    <property type="component" value="Unassembled WGS sequence"/>
</dbReference>
<accession>A0AA40X3C6</accession>
<proteinExistence type="predicted"/>
<organism evidence="5 6">
    <name type="scientific">Rouxiella silvae</name>
    <dbReference type="NCBI Taxonomy" id="1646373"/>
    <lineage>
        <taxon>Bacteria</taxon>
        <taxon>Pseudomonadati</taxon>
        <taxon>Pseudomonadota</taxon>
        <taxon>Gammaproteobacteria</taxon>
        <taxon>Enterobacterales</taxon>
        <taxon>Yersiniaceae</taxon>
        <taxon>Rouxiella</taxon>
    </lineage>
</organism>
<evidence type="ECO:0000256" key="1">
    <source>
        <dbReference type="ARBA" id="ARBA00023015"/>
    </source>
</evidence>
<dbReference type="RefSeq" id="WP_194978196.1">
    <property type="nucleotide sequence ID" value="NZ_CBCSCF010000003.1"/>
</dbReference>
<reference evidence="5" key="1">
    <citation type="submission" date="2020-11" db="EMBL/GenBank/DDBJ databases">
        <authorList>
            <person name="Lee S.D."/>
        </authorList>
    </citation>
    <scope>NUCLEOTIDE SEQUENCE</scope>
    <source>
        <strain evidence="5">SAP-2</strain>
    </source>
</reference>
<dbReference type="PROSITE" id="PS01124">
    <property type="entry name" value="HTH_ARAC_FAMILY_2"/>
    <property type="match status" value="1"/>
</dbReference>
<keyword evidence="2" id="KW-0238">DNA-binding</keyword>
<dbReference type="Pfam" id="PF12833">
    <property type="entry name" value="HTH_18"/>
    <property type="match status" value="1"/>
</dbReference>
<sequence length="255" mass="29209">MDLETISHIINVGSFVKITEKKLWLVEVVDSNTCEIVCNIKNIDEDSMVLEGAWRGLIALDAMLLKIVKGKLRYYEIDLMRLAKLQVFIDCSSDKLETGHIREFNGISLSKEIRTTKPNDMESWLLQQAMRADDDSDPIVSFLRQTECYNLVYFLLSATNDNNQCLQNLCVRYGLSAAHFRRLSRHALGHTTKVTLREWRMTKAILAFIDEPKNMTDIAFAHGYSSLSHFSNDVKKMLGMTPRALRKSILDVVMK</sequence>
<evidence type="ECO:0000256" key="2">
    <source>
        <dbReference type="ARBA" id="ARBA00023125"/>
    </source>
</evidence>
<dbReference type="PANTHER" id="PTHR46796">
    <property type="entry name" value="HTH-TYPE TRANSCRIPTIONAL ACTIVATOR RHAS-RELATED"/>
    <property type="match status" value="1"/>
</dbReference>
<dbReference type="AlphaFoldDB" id="A0AA40X3C6"/>
<dbReference type="SMART" id="SM00342">
    <property type="entry name" value="HTH_ARAC"/>
    <property type="match status" value="1"/>
</dbReference>